<evidence type="ECO:0000313" key="3">
    <source>
        <dbReference type="Proteomes" id="UP000270296"/>
    </source>
</evidence>
<evidence type="ECO:0000313" key="4">
    <source>
        <dbReference type="WBParaSite" id="SBAD_0000082801-mRNA-1"/>
    </source>
</evidence>
<dbReference type="EMBL" id="UZAM01006629">
    <property type="protein sequence ID" value="VDO92178.1"/>
    <property type="molecule type" value="Genomic_DNA"/>
</dbReference>
<evidence type="ECO:0000256" key="1">
    <source>
        <dbReference type="SAM" id="MobiDB-lite"/>
    </source>
</evidence>
<keyword evidence="3" id="KW-1185">Reference proteome</keyword>
<reference evidence="4" key="1">
    <citation type="submission" date="2016-06" db="UniProtKB">
        <authorList>
            <consortium name="WormBaseParasite"/>
        </authorList>
    </citation>
    <scope>IDENTIFICATION</scope>
</reference>
<accession>A0A183IB11</accession>
<proteinExistence type="predicted"/>
<feature type="region of interest" description="Disordered" evidence="1">
    <location>
        <begin position="210"/>
        <end position="230"/>
    </location>
</feature>
<gene>
    <name evidence="2" type="ORF">SBAD_LOCUS805</name>
</gene>
<evidence type="ECO:0000313" key="2">
    <source>
        <dbReference type="EMBL" id="VDO92178.1"/>
    </source>
</evidence>
<sequence>MDMVPRRDKSGSEGASGKCQRPFQRLFNEERRQSSKATVLPRERAKIRSARPTNNCSPRLVHLLFPHHSLYTNTQTRPTESERSQRFGVTGFTTTARVHKQSPCIDDGCFKALSPSPSSSSTATHGSELSPTGGGAIDRTIGIGWPADRSTGVVNTFVVYAQSAGDRFFDQVEIVTHGVAKTFAGSRLAQRLIGQDQAFLERSPRKMPWRMSDRPLSIASNRDQHGKLLP</sequence>
<feature type="region of interest" description="Disordered" evidence="1">
    <location>
        <begin position="115"/>
        <end position="136"/>
    </location>
</feature>
<name>A0A183IB11_9BILA</name>
<feature type="region of interest" description="Disordered" evidence="1">
    <location>
        <begin position="1"/>
        <end position="53"/>
    </location>
</feature>
<reference evidence="2 3" key="2">
    <citation type="submission" date="2018-11" db="EMBL/GenBank/DDBJ databases">
        <authorList>
            <consortium name="Pathogen Informatics"/>
        </authorList>
    </citation>
    <scope>NUCLEOTIDE SEQUENCE [LARGE SCALE GENOMIC DNA]</scope>
</reference>
<feature type="compositionally biased region" description="Basic and acidic residues" evidence="1">
    <location>
        <begin position="1"/>
        <end position="11"/>
    </location>
</feature>
<protein>
    <submittedName>
        <fullName evidence="4">Beta-lactamase domain-containing protein</fullName>
    </submittedName>
</protein>
<dbReference type="Proteomes" id="UP000270296">
    <property type="component" value="Unassembled WGS sequence"/>
</dbReference>
<dbReference type="AlphaFoldDB" id="A0A183IB11"/>
<organism evidence="4">
    <name type="scientific">Soboliphyme baturini</name>
    <dbReference type="NCBI Taxonomy" id="241478"/>
    <lineage>
        <taxon>Eukaryota</taxon>
        <taxon>Metazoa</taxon>
        <taxon>Ecdysozoa</taxon>
        <taxon>Nematoda</taxon>
        <taxon>Enoplea</taxon>
        <taxon>Dorylaimia</taxon>
        <taxon>Dioctophymatida</taxon>
        <taxon>Dioctophymatoidea</taxon>
        <taxon>Soboliphymatidae</taxon>
        <taxon>Soboliphyme</taxon>
    </lineage>
</organism>
<dbReference type="WBParaSite" id="SBAD_0000082801-mRNA-1">
    <property type="protein sequence ID" value="SBAD_0000082801-mRNA-1"/>
    <property type="gene ID" value="SBAD_0000082801"/>
</dbReference>